<dbReference type="Pfam" id="PF02538">
    <property type="entry name" value="Hydantoinase_B"/>
    <property type="match status" value="1"/>
</dbReference>
<reference evidence="7" key="1">
    <citation type="submission" date="2022-10" db="EMBL/GenBank/DDBJ databases">
        <title>Determination and structural analysis of whole genome sequence of Sarocladium strictum F4-1.</title>
        <authorList>
            <person name="Hu L."/>
            <person name="Jiang Y."/>
        </authorList>
    </citation>
    <scope>NUCLEOTIDE SEQUENCE</scope>
    <source>
        <strain evidence="7">F4-1</strain>
    </source>
</reference>
<evidence type="ECO:0008006" key="9">
    <source>
        <dbReference type="Google" id="ProtNLM"/>
    </source>
</evidence>
<dbReference type="InterPro" id="IPR003692">
    <property type="entry name" value="Hydantoinase_B"/>
</dbReference>
<dbReference type="Pfam" id="PF01968">
    <property type="entry name" value="Hydantoinase_A"/>
    <property type="match status" value="1"/>
</dbReference>
<evidence type="ECO:0000313" key="7">
    <source>
        <dbReference type="EMBL" id="KAK0383687.1"/>
    </source>
</evidence>
<dbReference type="InterPro" id="IPR049517">
    <property type="entry name" value="ACX-like_C"/>
</dbReference>
<evidence type="ECO:0000256" key="1">
    <source>
        <dbReference type="ARBA" id="ARBA00010403"/>
    </source>
</evidence>
<evidence type="ECO:0000313" key="8">
    <source>
        <dbReference type="Proteomes" id="UP001175261"/>
    </source>
</evidence>
<organism evidence="7 8">
    <name type="scientific">Sarocladium strictum</name>
    <name type="common">Black bundle disease fungus</name>
    <name type="synonym">Acremonium strictum</name>
    <dbReference type="NCBI Taxonomy" id="5046"/>
    <lineage>
        <taxon>Eukaryota</taxon>
        <taxon>Fungi</taxon>
        <taxon>Dikarya</taxon>
        <taxon>Ascomycota</taxon>
        <taxon>Pezizomycotina</taxon>
        <taxon>Sordariomycetes</taxon>
        <taxon>Hypocreomycetidae</taxon>
        <taxon>Hypocreales</taxon>
        <taxon>Sarocladiaceae</taxon>
        <taxon>Sarocladium</taxon>
    </lineage>
</organism>
<dbReference type="GO" id="GO:0017168">
    <property type="term" value="F:5-oxoprolinase (ATP-hydrolyzing) activity"/>
    <property type="evidence" value="ECO:0007669"/>
    <property type="project" value="TreeGrafter"/>
</dbReference>
<dbReference type="Pfam" id="PF19278">
    <property type="entry name" value="Hydant_A_C"/>
    <property type="match status" value="1"/>
</dbReference>
<evidence type="ECO:0000259" key="4">
    <source>
        <dbReference type="Pfam" id="PF02538"/>
    </source>
</evidence>
<accession>A0AA39L4C4</accession>
<sequence>MQPDISISIDRGGTFCDVIALVQGKEPIIFKLLSEDPANYADAPTEAIRRVLEQVEGRPIPKGEKLDGSRISESCTGRSKFTDSSSTGFKDVCVIGDSARPKLFDLNIRLPEPLHAQVIEIEERVTIEDYDLNPSPTVFDDTSFSDPALLRTESGEVIRILKRPDPIRVKEQLEQLRTQGYSSLAISFMHAYVYPEHEKVVAELAREVGFDHVTPSSETSPSIKFLNRSNSTCSEAYLYPVIKRYVSGFESGFSVLPQRVEFMGSDGGLRTSQKFRGNEALVSGPAGGVVGIAKSCFDKEDATPLIGFDMGGTSTDISRYDGRYDYLTHTKIAGRTINVPMLNISTVAAGGGSILFARNGLLVVGPESAGAHPGPACYRKGGPLTVTDANLFLGRLVLSSFPCIFGEAADEPLDTEIVSKKFREITDDFNTQTSQRLTPEEVAYGFLDIANETMSRPIRNTTEARGFAPEKHNLVSFGGAGGQHACAIATKLGIRRVMIHRWSSLLSAYGISHADLQKEVTLPLAARLHGDLIPEIDRRLASLRSAVESDLTSQGATPGSVTLEESLVLKYFGTDTSLTISKPCDGNYEAAFTREHLREFAFSMTRAIVVEAVKVRGTGSSGAREAERSAWQEKASIEDFNAPEPSSSQKVFVSGQWTDAAVFRLDKLSTGSVVRGPALVIDETQTILVEVEFDAYVLSNHVILERNSSSEDASRDSPNPGTATDGSLNPIQLSVFAHRFMSIAEQMGNTLQRTSISPSIKERLDFSCAMFSPEGKLVANAPHIPIHLGSMQFAIQAQHKHWAGRLKDGDVLMTNHPQWGGTHLPDITVVTPVFVDGRIAFYVASRGHHTDIGGKGITSMMPESRALWEEGVNVKSMKIVSEGEFLEDEVRAAFEKAGSYPGCSVSRRLPDNMSDLKAQTSANQRGTLLLRRLCEEYSLEEVHRYMDGIQKNAEDAVREVFREIARTHPQPLRATDYLDDGTPIAVTITIDPQTGSAIYDFSGTGPQTWGNYNCPISITHSAIIYTVRCLVDSDIPLNEGCLSPMEIRVPPGSILNPTPAVAICGSTLASQRVVDTILRAFGKYGASQGCASSFGWGMGGKDAEGKILPGWNYGESLGGGSGAGHGFHGADAVCVHSTNTRATDPEVVEKLTAVLVQRHEIRHGSGGEGLWNGGNGIRREIQARVPLKFSILSDRRVYRPYGMRGGGPGAKGYNVAYKFNEEQVLEPVNLGGKAVINLEPGEYIQINTPGGGAFGRREEGVEGNQEDSDEFHRAFV</sequence>
<evidence type="ECO:0000259" key="3">
    <source>
        <dbReference type="Pfam" id="PF01968"/>
    </source>
</evidence>
<evidence type="ECO:0000259" key="6">
    <source>
        <dbReference type="Pfam" id="PF19278"/>
    </source>
</evidence>
<comment type="similarity">
    <text evidence="1">Belongs to the oxoprolinase family.</text>
</comment>
<dbReference type="PANTHER" id="PTHR11365">
    <property type="entry name" value="5-OXOPROLINASE RELATED"/>
    <property type="match status" value="1"/>
</dbReference>
<dbReference type="Pfam" id="PF05378">
    <property type="entry name" value="Hydant_A_N"/>
    <property type="match status" value="1"/>
</dbReference>
<feature type="domain" description="Acetophenone carboxylase-like C-terminal" evidence="6">
    <location>
        <begin position="536"/>
        <end position="704"/>
    </location>
</feature>
<evidence type="ECO:0000256" key="2">
    <source>
        <dbReference type="SAM" id="MobiDB-lite"/>
    </source>
</evidence>
<feature type="region of interest" description="Disordered" evidence="2">
    <location>
        <begin position="1257"/>
        <end position="1276"/>
    </location>
</feature>
<dbReference type="EMBL" id="JAPDFR010000009">
    <property type="protein sequence ID" value="KAK0383687.1"/>
    <property type="molecule type" value="Genomic_DNA"/>
</dbReference>
<feature type="compositionally biased region" description="Polar residues" evidence="2">
    <location>
        <begin position="716"/>
        <end position="728"/>
    </location>
</feature>
<protein>
    <recommendedName>
        <fullName evidence="9">5-oxoprolinase</fullName>
    </recommendedName>
</protein>
<dbReference type="PANTHER" id="PTHR11365:SF2">
    <property type="entry name" value="5-OXOPROLINASE"/>
    <property type="match status" value="1"/>
</dbReference>
<feature type="domain" description="Hydantoinase B/oxoprolinase" evidence="4">
    <location>
        <begin position="729"/>
        <end position="1256"/>
    </location>
</feature>
<evidence type="ECO:0000259" key="5">
    <source>
        <dbReference type="Pfam" id="PF05378"/>
    </source>
</evidence>
<dbReference type="Proteomes" id="UP001175261">
    <property type="component" value="Unassembled WGS sequence"/>
</dbReference>
<feature type="region of interest" description="Disordered" evidence="2">
    <location>
        <begin position="708"/>
        <end position="728"/>
    </location>
</feature>
<dbReference type="GO" id="GO:0005829">
    <property type="term" value="C:cytosol"/>
    <property type="evidence" value="ECO:0007669"/>
    <property type="project" value="TreeGrafter"/>
</dbReference>
<feature type="domain" description="Hydantoinase A/oxoprolinase" evidence="3">
    <location>
        <begin position="228"/>
        <end position="519"/>
    </location>
</feature>
<feature type="domain" description="Hydantoinase/oxoprolinase N-terminal" evidence="5">
    <location>
        <begin position="7"/>
        <end position="209"/>
    </location>
</feature>
<dbReference type="InterPro" id="IPR008040">
    <property type="entry name" value="Hydant_A_N"/>
</dbReference>
<dbReference type="InterPro" id="IPR002821">
    <property type="entry name" value="Hydantoinase_A"/>
</dbReference>
<dbReference type="GO" id="GO:0006749">
    <property type="term" value="P:glutathione metabolic process"/>
    <property type="evidence" value="ECO:0007669"/>
    <property type="project" value="TreeGrafter"/>
</dbReference>
<proteinExistence type="inferred from homology"/>
<dbReference type="AlphaFoldDB" id="A0AA39L4C4"/>
<keyword evidence="8" id="KW-1185">Reference proteome</keyword>
<gene>
    <name evidence="7" type="ORF">NLU13_9598</name>
</gene>
<name>A0AA39L4C4_SARSR</name>
<comment type="caution">
    <text evidence="7">The sequence shown here is derived from an EMBL/GenBank/DDBJ whole genome shotgun (WGS) entry which is preliminary data.</text>
</comment>
<dbReference type="InterPro" id="IPR045079">
    <property type="entry name" value="Oxoprolinase-like"/>
</dbReference>